<dbReference type="InterPro" id="IPR019606">
    <property type="entry name" value="GerMN"/>
</dbReference>
<protein>
    <submittedName>
        <fullName evidence="3">LpqB family beta-propeller domain-containing protein</fullName>
    </submittedName>
</protein>
<evidence type="ECO:0000313" key="4">
    <source>
        <dbReference type="Proteomes" id="UP001500013"/>
    </source>
</evidence>
<feature type="domain" description="GerMN" evidence="2">
    <location>
        <begin position="202"/>
        <end position="292"/>
    </location>
</feature>
<evidence type="ECO:0000259" key="2">
    <source>
        <dbReference type="SMART" id="SM00909"/>
    </source>
</evidence>
<dbReference type="SMART" id="SM00909">
    <property type="entry name" value="Germane"/>
    <property type="match status" value="1"/>
</dbReference>
<feature type="signal peptide" evidence="1">
    <location>
        <begin position="1"/>
        <end position="18"/>
    </location>
</feature>
<evidence type="ECO:0000313" key="3">
    <source>
        <dbReference type="EMBL" id="GAA1967528.1"/>
    </source>
</evidence>
<comment type="caution">
    <text evidence="3">The sequence shown here is derived from an EMBL/GenBank/DDBJ whole genome shotgun (WGS) entry which is preliminary data.</text>
</comment>
<dbReference type="SUPFAM" id="SSF82171">
    <property type="entry name" value="DPP6 N-terminal domain-like"/>
    <property type="match status" value="1"/>
</dbReference>
<sequence>MRRRVLAGLLIAACTLLAGCGGLPGTGPVLDGRALGEVLNEPVRVVAVGPLDGASQEAIVRGFLRAGEDTDETHSTGRAFLAPQSLDLWRWSSEDVVIYDGDVSLRRISDDTVEVSAAVVARLTPDGRYLEAPPGTREKVTFGLTKVGGEWRLELPADGFGLWLDVDQFNRVYTNRFVYYVSRSGRDLVPDSRWFPIGTRLATTLARAQLSAVPDYLAGAVTTGVPAGTRLAVNAVPVSGGKAQVNLSGEALSADPAERAAMWAQLTKTLSQVSSVGSVSLAVDNTQLELPGGVTSVVSAADLGYDVVQKGFFDTALLRNGDTLRRIDPRYVPDTEAAKRPDLKPKGGDVAQIPDSWVDLALSADGKQVAGVSTDRSLLSVWRSTEQPRRFPFFASSLTRPVYDADGYLWVGGRDDAGRGRVLALDSVSGDPSSVPKAVSTPWLGDRRVKALSIAPDGTRVLVLTTDADGQDDQLDLCGIVRATNGEPQSLSKPLRQAQSLTRIQAVTWLDAFSFALLGQVGADDAMRPWLATVGAGVDGTRPELGRLGAVPGAVAITTVGGPRGLLIITGDHRVLARAGSNWPIIERGSDVLVPGD</sequence>
<accession>A0ABN2RE49</accession>
<name>A0ABN2RE49_9MICO</name>
<gene>
    <name evidence="3" type="ORF">GCM10009817_04280</name>
</gene>
<proteinExistence type="predicted"/>
<keyword evidence="1" id="KW-0732">Signal</keyword>
<evidence type="ECO:0000256" key="1">
    <source>
        <dbReference type="SAM" id="SignalP"/>
    </source>
</evidence>
<dbReference type="Proteomes" id="UP001500013">
    <property type="component" value="Unassembled WGS sequence"/>
</dbReference>
<organism evidence="3 4">
    <name type="scientific">Terrabacter lapilli</name>
    <dbReference type="NCBI Taxonomy" id="436231"/>
    <lineage>
        <taxon>Bacteria</taxon>
        <taxon>Bacillati</taxon>
        <taxon>Actinomycetota</taxon>
        <taxon>Actinomycetes</taxon>
        <taxon>Micrococcales</taxon>
        <taxon>Intrasporangiaceae</taxon>
        <taxon>Terrabacter</taxon>
    </lineage>
</organism>
<dbReference type="Pfam" id="PF10646">
    <property type="entry name" value="Germane"/>
    <property type="match status" value="1"/>
</dbReference>
<dbReference type="PROSITE" id="PS51257">
    <property type="entry name" value="PROKAR_LIPOPROTEIN"/>
    <property type="match status" value="1"/>
</dbReference>
<dbReference type="RefSeq" id="WP_344057962.1">
    <property type="nucleotide sequence ID" value="NZ_BAAAPU010000003.1"/>
</dbReference>
<dbReference type="EMBL" id="BAAAPU010000003">
    <property type="protein sequence ID" value="GAA1967528.1"/>
    <property type="molecule type" value="Genomic_DNA"/>
</dbReference>
<reference evidence="3 4" key="1">
    <citation type="journal article" date="2019" name="Int. J. Syst. Evol. Microbiol.">
        <title>The Global Catalogue of Microorganisms (GCM) 10K type strain sequencing project: providing services to taxonomists for standard genome sequencing and annotation.</title>
        <authorList>
            <consortium name="The Broad Institute Genomics Platform"/>
            <consortium name="The Broad Institute Genome Sequencing Center for Infectious Disease"/>
            <person name="Wu L."/>
            <person name="Ma J."/>
        </authorList>
    </citation>
    <scope>NUCLEOTIDE SEQUENCE [LARGE SCALE GENOMIC DNA]</scope>
    <source>
        <strain evidence="3 4">JCM 15628</strain>
    </source>
</reference>
<dbReference type="Pfam" id="PF25976">
    <property type="entry name" value="LpqB_N"/>
    <property type="match status" value="1"/>
</dbReference>
<dbReference type="InterPro" id="IPR059026">
    <property type="entry name" value="LpqB_N"/>
</dbReference>
<keyword evidence="4" id="KW-1185">Reference proteome</keyword>
<feature type="chain" id="PRO_5046490641" evidence="1">
    <location>
        <begin position="19"/>
        <end position="597"/>
    </location>
</feature>